<protein>
    <submittedName>
        <fullName evidence="1">Uncharacterized protein</fullName>
    </submittedName>
</protein>
<organism evidence="1 2">
    <name type="scientific">Linderina macrospora</name>
    <dbReference type="NCBI Taxonomy" id="4868"/>
    <lineage>
        <taxon>Eukaryota</taxon>
        <taxon>Fungi</taxon>
        <taxon>Fungi incertae sedis</taxon>
        <taxon>Zoopagomycota</taxon>
        <taxon>Kickxellomycotina</taxon>
        <taxon>Kickxellomycetes</taxon>
        <taxon>Kickxellales</taxon>
        <taxon>Kickxellaceae</taxon>
        <taxon>Linderina</taxon>
    </lineage>
</organism>
<gene>
    <name evidence="1" type="ORF">FBU59_004218</name>
</gene>
<evidence type="ECO:0000313" key="1">
    <source>
        <dbReference type="EMBL" id="KAJ1939148.1"/>
    </source>
</evidence>
<evidence type="ECO:0000313" key="2">
    <source>
        <dbReference type="Proteomes" id="UP001150603"/>
    </source>
</evidence>
<name>A0ACC1J622_9FUNG</name>
<accession>A0ACC1J622</accession>
<sequence length="137" mass="15112">MLAEHSFGSLVFEGKNTTSERDILLESFASDVSCNVLLVSKKAGGTGLNLIAANHVIIESLWWNPAVDAQAVDRVYRIGQKKNVHVHRLVASDTIDEAMYIIQGRKADMIEVVLGKRDVAKNKKLNRADVISLINNI</sequence>
<dbReference type="Proteomes" id="UP001150603">
    <property type="component" value="Unassembled WGS sequence"/>
</dbReference>
<dbReference type="EMBL" id="JANBPW010002940">
    <property type="protein sequence ID" value="KAJ1939148.1"/>
    <property type="molecule type" value="Genomic_DNA"/>
</dbReference>
<comment type="caution">
    <text evidence="1">The sequence shown here is derived from an EMBL/GenBank/DDBJ whole genome shotgun (WGS) entry which is preliminary data.</text>
</comment>
<proteinExistence type="predicted"/>
<reference evidence="1" key="1">
    <citation type="submission" date="2022-07" db="EMBL/GenBank/DDBJ databases">
        <title>Phylogenomic reconstructions and comparative analyses of Kickxellomycotina fungi.</title>
        <authorList>
            <person name="Reynolds N.K."/>
            <person name="Stajich J.E."/>
            <person name="Barry K."/>
            <person name="Grigoriev I.V."/>
            <person name="Crous P."/>
            <person name="Smith M.E."/>
        </authorList>
    </citation>
    <scope>NUCLEOTIDE SEQUENCE</scope>
    <source>
        <strain evidence="1">NRRL 5244</strain>
    </source>
</reference>
<keyword evidence="2" id="KW-1185">Reference proteome</keyword>